<feature type="transmembrane region" description="Helical" evidence="8">
    <location>
        <begin position="477"/>
        <end position="495"/>
    </location>
</feature>
<accession>A0AAD9Z8M8</accession>
<dbReference type="Gene3D" id="3.40.50.300">
    <property type="entry name" value="P-loop containing nucleotide triphosphate hydrolases"/>
    <property type="match status" value="2"/>
</dbReference>
<keyword evidence="6 8" id="KW-1133">Transmembrane helix</keyword>
<evidence type="ECO:0000256" key="5">
    <source>
        <dbReference type="ARBA" id="ARBA00022840"/>
    </source>
</evidence>
<name>A0AAD9Z8M8_9LECA</name>
<keyword evidence="11" id="KW-1185">Reference proteome</keyword>
<evidence type="ECO:0000256" key="7">
    <source>
        <dbReference type="ARBA" id="ARBA00023136"/>
    </source>
</evidence>
<feature type="transmembrane region" description="Helical" evidence="8">
    <location>
        <begin position="532"/>
        <end position="555"/>
    </location>
</feature>
<feature type="domain" description="ABC transporter" evidence="9">
    <location>
        <begin position="41"/>
        <end position="300"/>
    </location>
</feature>
<dbReference type="PANTHER" id="PTHR48041">
    <property type="entry name" value="ABC TRANSPORTER G FAMILY MEMBER 28"/>
    <property type="match status" value="1"/>
</dbReference>
<dbReference type="InterPro" id="IPR013525">
    <property type="entry name" value="ABC2_TM"/>
</dbReference>
<evidence type="ECO:0000259" key="9">
    <source>
        <dbReference type="PROSITE" id="PS50893"/>
    </source>
</evidence>
<dbReference type="InterPro" id="IPR003439">
    <property type="entry name" value="ABC_transporter-like_ATP-bd"/>
</dbReference>
<feature type="domain" description="ABC transporter" evidence="9">
    <location>
        <begin position="685"/>
        <end position="946"/>
    </location>
</feature>
<dbReference type="Pfam" id="PF00005">
    <property type="entry name" value="ABC_tran"/>
    <property type="match status" value="2"/>
</dbReference>
<evidence type="ECO:0000256" key="2">
    <source>
        <dbReference type="ARBA" id="ARBA00022448"/>
    </source>
</evidence>
<evidence type="ECO:0000313" key="10">
    <source>
        <dbReference type="EMBL" id="KAK3173445.1"/>
    </source>
</evidence>
<dbReference type="InterPro" id="IPR043926">
    <property type="entry name" value="ABCG_dom"/>
</dbReference>
<dbReference type="PANTHER" id="PTHR48041:SF119">
    <property type="entry name" value="ROA1P"/>
    <property type="match status" value="1"/>
</dbReference>
<keyword evidence="7 8" id="KW-0472">Membrane</keyword>
<feature type="transmembrane region" description="Helical" evidence="8">
    <location>
        <begin position="1034"/>
        <end position="1055"/>
    </location>
</feature>
<dbReference type="InterPro" id="IPR003593">
    <property type="entry name" value="AAA+_ATPase"/>
</dbReference>
<gene>
    <name evidence="10" type="ORF">OEA41_006774</name>
</gene>
<sequence>MSKDIESGSDVANPVISPVQWAEDQANDLSFRAVDPVNVLVKDLNVTIDVSPGGLSTFATAFNRKTTHPEREIKSILKDVDAYMPCSSLTAIIGSSGSGKTSVLNSLSHRIAGGRLETTGSITYNGNPKLASIRSAYVMQQDVLLPTLTVWETLTYAAELRLPPPTTNEERKKVVEEVLLELGLKNCANTRIGNSVHKGCSGGEKRRTSLAVQMLANPSVLFLDEVTTGLDASTAFQLVTILKALAVKGRTIICTIHQPRSEIWNLFDEVLLLAGGSPLYSGPAAKCLSYFENIDYKIPPFVNPAEFLIDLAAVDTRNPEAEETSSARVQSLVKAFERSPERQTLQVEREKPSIDTVAPLENTSKQHHAPLGHQIRVLTERTLKVTFRDPMGVAGSMLEAISMAVLTGWIFLQLDGSLSGIRSREGAVYTAASLQGYLILLFETYRLTIDIQLFDREYGDGVISVPSFLVSRRLARIFVEDVPVPLIFSLIYYFMIGFRPLTSQFLVFFGIILLSQYIAVNYAMVCVGVSRNFAGASLVANMGFTLQSLGCGYFVQANQIPIWVRWLKWTAYTFYANGALAANEFVGHTSDPAGQLYDCPVAGGTANPACNEYTGRYVMESLGIPSNWIIRPIIALLAFAIAFFLGSSLLLRFRKAGLGISRAQKDDTDYSAGKEKMTARSIHEIRTIDIKLDGYGLDIQKRNGWLKKTPKLCILKSLSTTFEPGVLNVIMGPSGSGKTSLLNSMAHRLQNSTSTQYEIAGKMLFNGAVPSEKVVRSICSYVCQDDDALLPYLTVRENLHFSAGLRLPAHFSKHEKLQRAESVLLKMGLRDCANNLVGSEMVKGISGGEKRRVTIAIQILTDPRVLFLDEPTSGLDAFTASSIIEVLRALADEGRTLVLTIHQSRSDLFKYFNNVLLLAQGGSPVYAGKGSLMLNHFASLGFECPTTTNPADFALDLITVNLQNATKESTSRDKVRSLILEWDQSQAPLHQTISHIATPAELGSLARSMTPFRISFPLLLHRSFINFRRNPPSIVARTTQVLGYTICVTLFFAPLKSDYYSVQTRLGFIQEFAALYFIGMLQNMAVYPDEKAVFYREHDDNTYSVEAFFLQYTLAEIPFEICTCLVFAVLMDLAVGLHRTASLFFIVALNAFCIVNCGESLGIIFNTLFDHTGFAVNVTSVVLSISQIMGGVMSLNIPAFLQAFNHLSPVKWSVGNLAPYTLAGVTFSCTEAQRLPNGQCPVTDGEDVLNLYNLNGNAGLNLLALGICMVVYRMLAFLLLKAKRTRWAWMERLGRGRSRGGNEGIVKPIEAGESALQSPR</sequence>
<dbReference type="EMBL" id="JASNWA010000007">
    <property type="protein sequence ID" value="KAK3173445.1"/>
    <property type="molecule type" value="Genomic_DNA"/>
</dbReference>
<dbReference type="InterPro" id="IPR027417">
    <property type="entry name" value="P-loop_NTPase"/>
</dbReference>
<dbReference type="InterPro" id="IPR017871">
    <property type="entry name" value="ABC_transporter-like_CS"/>
</dbReference>
<dbReference type="GO" id="GO:0005524">
    <property type="term" value="F:ATP binding"/>
    <property type="evidence" value="ECO:0007669"/>
    <property type="project" value="UniProtKB-KW"/>
</dbReference>
<keyword evidence="4" id="KW-0547">Nucleotide-binding</keyword>
<dbReference type="InterPro" id="IPR050352">
    <property type="entry name" value="ABCG_transporters"/>
</dbReference>
<feature type="transmembrane region" description="Helical" evidence="8">
    <location>
        <begin position="1258"/>
        <end position="1280"/>
    </location>
</feature>
<dbReference type="SUPFAM" id="SSF52540">
    <property type="entry name" value="P-loop containing nucleoside triphosphate hydrolases"/>
    <property type="match status" value="2"/>
</dbReference>
<feature type="transmembrane region" description="Helical" evidence="8">
    <location>
        <begin position="628"/>
        <end position="651"/>
    </location>
</feature>
<comment type="caution">
    <text evidence="10">The sequence shown here is derived from an EMBL/GenBank/DDBJ whole genome shotgun (WGS) entry which is preliminary data.</text>
</comment>
<evidence type="ECO:0000313" key="11">
    <source>
        <dbReference type="Proteomes" id="UP001276659"/>
    </source>
</evidence>
<evidence type="ECO:0000256" key="1">
    <source>
        <dbReference type="ARBA" id="ARBA00004141"/>
    </source>
</evidence>
<proteinExistence type="predicted"/>
<dbReference type="PROSITE" id="PS00211">
    <property type="entry name" value="ABC_TRANSPORTER_1"/>
    <property type="match status" value="1"/>
</dbReference>
<dbReference type="Proteomes" id="UP001276659">
    <property type="component" value="Unassembled WGS sequence"/>
</dbReference>
<feature type="transmembrane region" description="Helical" evidence="8">
    <location>
        <begin position="1108"/>
        <end position="1131"/>
    </location>
</feature>
<dbReference type="Pfam" id="PF19055">
    <property type="entry name" value="ABC2_membrane_7"/>
    <property type="match status" value="2"/>
</dbReference>
<feature type="transmembrane region" description="Helical" evidence="8">
    <location>
        <begin position="1143"/>
        <end position="1169"/>
    </location>
</feature>
<organism evidence="10 11">
    <name type="scientific">Lepraria neglecta</name>
    <dbReference type="NCBI Taxonomy" id="209136"/>
    <lineage>
        <taxon>Eukaryota</taxon>
        <taxon>Fungi</taxon>
        <taxon>Dikarya</taxon>
        <taxon>Ascomycota</taxon>
        <taxon>Pezizomycotina</taxon>
        <taxon>Lecanoromycetes</taxon>
        <taxon>OSLEUM clade</taxon>
        <taxon>Lecanoromycetidae</taxon>
        <taxon>Lecanorales</taxon>
        <taxon>Lecanorineae</taxon>
        <taxon>Stereocaulaceae</taxon>
        <taxon>Lepraria</taxon>
    </lineage>
</organism>
<dbReference type="SMART" id="SM00382">
    <property type="entry name" value="AAA"/>
    <property type="match status" value="2"/>
</dbReference>
<reference evidence="10" key="1">
    <citation type="submission" date="2022-11" db="EMBL/GenBank/DDBJ databases">
        <title>Chromosomal genome sequence assembly and mating type (MAT) locus characterization of the leprose asexual lichenized fungus Lepraria neglecta (Nyl.) Erichsen.</title>
        <authorList>
            <person name="Allen J.L."/>
            <person name="Pfeffer B."/>
        </authorList>
    </citation>
    <scope>NUCLEOTIDE SEQUENCE</scope>
    <source>
        <strain evidence="10">Allen 5258</strain>
    </source>
</reference>
<protein>
    <recommendedName>
        <fullName evidence="9">ABC transporter domain-containing protein</fullName>
    </recommendedName>
</protein>
<dbReference type="GO" id="GO:0140359">
    <property type="term" value="F:ABC-type transporter activity"/>
    <property type="evidence" value="ECO:0007669"/>
    <property type="project" value="InterPro"/>
</dbReference>
<evidence type="ECO:0000256" key="3">
    <source>
        <dbReference type="ARBA" id="ARBA00022692"/>
    </source>
</evidence>
<keyword evidence="3 8" id="KW-0812">Transmembrane</keyword>
<dbReference type="PROSITE" id="PS50893">
    <property type="entry name" value="ABC_TRANSPORTER_2"/>
    <property type="match status" value="2"/>
</dbReference>
<evidence type="ECO:0000256" key="6">
    <source>
        <dbReference type="ARBA" id="ARBA00022989"/>
    </source>
</evidence>
<dbReference type="GO" id="GO:0016020">
    <property type="term" value="C:membrane"/>
    <property type="evidence" value="ECO:0007669"/>
    <property type="project" value="UniProtKB-SubCell"/>
</dbReference>
<dbReference type="Pfam" id="PF01061">
    <property type="entry name" value="ABC2_membrane"/>
    <property type="match status" value="2"/>
</dbReference>
<feature type="transmembrane region" description="Helical" evidence="8">
    <location>
        <begin position="1067"/>
        <end position="1087"/>
    </location>
</feature>
<dbReference type="GO" id="GO:0016887">
    <property type="term" value="F:ATP hydrolysis activity"/>
    <property type="evidence" value="ECO:0007669"/>
    <property type="project" value="InterPro"/>
</dbReference>
<evidence type="ECO:0000256" key="4">
    <source>
        <dbReference type="ARBA" id="ARBA00022741"/>
    </source>
</evidence>
<dbReference type="FunFam" id="3.40.50.300:FF:001433">
    <property type="entry name" value="ABC transporter, putative"/>
    <property type="match status" value="1"/>
</dbReference>
<keyword evidence="5" id="KW-0067">ATP-binding</keyword>
<feature type="transmembrane region" description="Helical" evidence="8">
    <location>
        <begin position="501"/>
        <end position="520"/>
    </location>
</feature>
<comment type="subcellular location">
    <subcellularLocation>
        <location evidence="1">Membrane</location>
        <topology evidence="1">Multi-pass membrane protein</topology>
    </subcellularLocation>
</comment>
<evidence type="ECO:0000256" key="8">
    <source>
        <dbReference type="SAM" id="Phobius"/>
    </source>
</evidence>
<keyword evidence="2" id="KW-0813">Transport</keyword>